<dbReference type="STRING" id="64791.A0A151X0Z4"/>
<gene>
    <name evidence="1" type="ORF">ALC60_07033</name>
</gene>
<keyword evidence="2" id="KW-1185">Reference proteome</keyword>
<dbReference type="EMBL" id="KQ982594">
    <property type="protein sequence ID" value="KYQ54064.1"/>
    <property type="molecule type" value="Genomic_DNA"/>
</dbReference>
<accession>A0A151X0Z4</accession>
<protein>
    <submittedName>
        <fullName evidence="1">Uncharacterized protein</fullName>
    </submittedName>
</protein>
<proteinExistence type="predicted"/>
<organism evidence="1 2">
    <name type="scientific">Mycetomoellerius zeteki</name>
    <dbReference type="NCBI Taxonomy" id="64791"/>
    <lineage>
        <taxon>Eukaryota</taxon>
        <taxon>Metazoa</taxon>
        <taxon>Ecdysozoa</taxon>
        <taxon>Arthropoda</taxon>
        <taxon>Hexapoda</taxon>
        <taxon>Insecta</taxon>
        <taxon>Pterygota</taxon>
        <taxon>Neoptera</taxon>
        <taxon>Endopterygota</taxon>
        <taxon>Hymenoptera</taxon>
        <taxon>Apocrita</taxon>
        <taxon>Aculeata</taxon>
        <taxon>Formicoidea</taxon>
        <taxon>Formicidae</taxon>
        <taxon>Myrmicinae</taxon>
        <taxon>Mycetomoellerius</taxon>
    </lineage>
</organism>
<name>A0A151X0Z4_9HYME</name>
<evidence type="ECO:0000313" key="2">
    <source>
        <dbReference type="Proteomes" id="UP000075809"/>
    </source>
</evidence>
<sequence>MHATLLFVTDINLFTYSPTLQELALLNQVEELENTINIIQEEGLKYIAGYAASRFANKYNHLGTSTEMVVNLQNDWINHISKGKLISPCSELLEVAKIMNEEFQNYHGNFIQKGPGIFKIIANKIEEKIINTTIPREVLLCLIRTRTYIRVRIINKQISADNHKRKYNKKMSIFTNRRVTTK</sequence>
<dbReference type="Proteomes" id="UP000075809">
    <property type="component" value="Unassembled WGS sequence"/>
</dbReference>
<evidence type="ECO:0000313" key="1">
    <source>
        <dbReference type="EMBL" id="KYQ54064.1"/>
    </source>
</evidence>
<reference evidence="1 2" key="1">
    <citation type="submission" date="2015-09" db="EMBL/GenBank/DDBJ databases">
        <title>Trachymyrmex zeteki WGS genome.</title>
        <authorList>
            <person name="Nygaard S."/>
            <person name="Hu H."/>
            <person name="Boomsma J."/>
            <person name="Zhang G."/>
        </authorList>
    </citation>
    <scope>NUCLEOTIDE SEQUENCE [LARGE SCALE GENOMIC DNA]</scope>
    <source>
        <strain evidence="1">Tzet28-1</strain>
        <tissue evidence="1">Whole body</tissue>
    </source>
</reference>
<dbReference type="AlphaFoldDB" id="A0A151X0Z4"/>